<comment type="caution">
    <text evidence="4">The sequence shown here is derived from an EMBL/GenBank/DDBJ whole genome shotgun (WGS) entry which is preliminary data.</text>
</comment>
<evidence type="ECO:0000256" key="3">
    <source>
        <dbReference type="PIRSR" id="PIRSR016184-1"/>
    </source>
</evidence>
<dbReference type="PANTHER" id="PTHR13774">
    <property type="entry name" value="PHENAZINE BIOSYNTHESIS PROTEIN"/>
    <property type="match status" value="1"/>
</dbReference>
<dbReference type="GO" id="GO:0005737">
    <property type="term" value="C:cytoplasm"/>
    <property type="evidence" value="ECO:0007669"/>
    <property type="project" value="TreeGrafter"/>
</dbReference>
<dbReference type="RefSeq" id="WP_043404179.1">
    <property type="nucleotide sequence ID" value="NZ_JPMI01000233.1"/>
</dbReference>
<evidence type="ECO:0000313" key="5">
    <source>
        <dbReference type="Proteomes" id="UP000028547"/>
    </source>
</evidence>
<dbReference type="Pfam" id="PF02567">
    <property type="entry name" value="PhzC-PhzF"/>
    <property type="match status" value="1"/>
</dbReference>
<organism evidence="4 5">
    <name type="scientific">Archangium violaceum Cb vi76</name>
    <dbReference type="NCBI Taxonomy" id="1406225"/>
    <lineage>
        <taxon>Bacteria</taxon>
        <taxon>Pseudomonadati</taxon>
        <taxon>Myxococcota</taxon>
        <taxon>Myxococcia</taxon>
        <taxon>Myxococcales</taxon>
        <taxon>Cystobacterineae</taxon>
        <taxon>Archangiaceae</taxon>
        <taxon>Archangium</taxon>
    </lineage>
</organism>
<dbReference type="PANTHER" id="PTHR13774:SF17">
    <property type="entry name" value="PHENAZINE BIOSYNTHESIS-LIKE DOMAIN-CONTAINING PROTEIN"/>
    <property type="match status" value="1"/>
</dbReference>
<dbReference type="NCBIfam" id="TIGR00654">
    <property type="entry name" value="PhzF_family"/>
    <property type="match status" value="1"/>
</dbReference>
<comment type="similarity">
    <text evidence="1">Belongs to the PhzF family.</text>
</comment>
<dbReference type="AlphaFoldDB" id="A0A084SMP9"/>
<reference evidence="4 5" key="1">
    <citation type="submission" date="2014-07" db="EMBL/GenBank/DDBJ databases">
        <title>Draft Genome Sequence of Gephyronic Acid Producer, Cystobacter violaceus Strain Cb vi76.</title>
        <authorList>
            <person name="Stevens D.C."/>
            <person name="Young J."/>
            <person name="Carmichael R."/>
            <person name="Tan J."/>
            <person name="Taylor R.E."/>
        </authorList>
    </citation>
    <scope>NUCLEOTIDE SEQUENCE [LARGE SCALE GENOMIC DNA]</scope>
    <source>
        <strain evidence="4 5">Cb vi76</strain>
    </source>
</reference>
<name>A0A084SMP9_9BACT</name>
<dbReference type="GO" id="GO:0016853">
    <property type="term" value="F:isomerase activity"/>
    <property type="evidence" value="ECO:0007669"/>
    <property type="project" value="UniProtKB-KW"/>
</dbReference>
<gene>
    <name evidence="4" type="ORF">Q664_33155</name>
</gene>
<proteinExistence type="inferred from homology"/>
<evidence type="ECO:0000256" key="2">
    <source>
        <dbReference type="ARBA" id="ARBA00023235"/>
    </source>
</evidence>
<feature type="active site" evidence="3">
    <location>
        <position position="48"/>
    </location>
</feature>
<protein>
    <submittedName>
        <fullName evidence="4">Isomerase</fullName>
    </submittedName>
</protein>
<dbReference type="SUPFAM" id="SSF54506">
    <property type="entry name" value="Diaminopimelate epimerase-like"/>
    <property type="match status" value="1"/>
</dbReference>
<dbReference type="PIRSF" id="PIRSF016184">
    <property type="entry name" value="PhzC_PhzF"/>
    <property type="match status" value="1"/>
</dbReference>
<dbReference type="InterPro" id="IPR003719">
    <property type="entry name" value="Phenazine_PhzF-like"/>
</dbReference>
<dbReference type="Gene3D" id="3.10.310.10">
    <property type="entry name" value="Diaminopimelate Epimerase, Chain A, domain 1"/>
    <property type="match status" value="2"/>
</dbReference>
<dbReference type="Proteomes" id="UP000028547">
    <property type="component" value="Unassembled WGS sequence"/>
</dbReference>
<evidence type="ECO:0000313" key="4">
    <source>
        <dbReference type="EMBL" id="KFA89734.1"/>
    </source>
</evidence>
<dbReference type="EMBL" id="JPMI01000233">
    <property type="protein sequence ID" value="KFA89734.1"/>
    <property type="molecule type" value="Genomic_DNA"/>
</dbReference>
<evidence type="ECO:0000256" key="1">
    <source>
        <dbReference type="ARBA" id="ARBA00008270"/>
    </source>
</evidence>
<accession>A0A084SMP9</accession>
<keyword evidence="2 4" id="KW-0413">Isomerase</keyword>
<sequence>MPTRLRLYQVDAFSSQVFGGNPAAVCPLDAWLPDEVLQAIAAENNLSETAFVLRDEVRGWQIRWFTPAQEVDLCGHATLAAAYILFTRLAPGLERAQFNSRSGPLVVTQQEGEWMEMDFPSRPPEPCAIPEGLVEALGAAPRETLLSRDLLAVFDTEDEVRALAPDMAKLAQLEYFAVTATARGSEADFVSRFFAPRVGVPEDPVTGSAHCTLVPYWAQKLGKRQLLAHQISHRGGVLQCEDRGERVGISGQAVLYLEGHITL</sequence>